<accession>A0A7L5BUS7</accession>
<evidence type="ECO:0000256" key="3">
    <source>
        <dbReference type="ARBA" id="ARBA00022448"/>
    </source>
</evidence>
<dbReference type="AlphaFoldDB" id="A0A7L5BUS7"/>
<keyword evidence="11 13" id="KW-0472">Membrane</keyword>
<evidence type="ECO:0000256" key="6">
    <source>
        <dbReference type="ARBA" id="ARBA00022692"/>
    </source>
</evidence>
<dbReference type="Gene3D" id="1.20.950.20">
    <property type="entry name" value="Transmembrane di-heme cytochromes, Chain C"/>
    <property type="match status" value="1"/>
</dbReference>
<protein>
    <submittedName>
        <fullName evidence="15">Cytochrome b</fullName>
    </submittedName>
</protein>
<gene>
    <name evidence="15" type="ORF">G5B40_04645</name>
</gene>
<dbReference type="PANTHER" id="PTHR30529">
    <property type="entry name" value="CYTOCHROME B561"/>
    <property type="match status" value="1"/>
</dbReference>
<dbReference type="GO" id="GO:0020037">
    <property type="term" value="F:heme binding"/>
    <property type="evidence" value="ECO:0007669"/>
    <property type="project" value="TreeGrafter"/>
</dbReference>
<dbReference type="InterPro" id="IPR011577">
    <property type="entry name" value="Cyt_b561_bac/Ni-Hgenase"/>
</dbReference>
<evidence type="ECO:0000256" key="11">
    <source>
        <dbReference type="ARBA" id="ARBA00023136"/>
    </source>
</evidence>
<evidence type="ECO:0000313" key="16">
    <source>
        <dbReference type="Proteomes" id="UP000503336"/>
    </source>
</evidence>
<comment type="similarity">
    <text evidence="12">Belongs to the cytochrome b561 family.</text>
</comment>
<name>A0A7L5BUS7_9RHOB</name>
<dbReference type="InterPro" id="IPR016174">
    <property type="entry name" value="Di-haem_cyt_TM"/>
</dbReference>
<comment type="cofactor">
    <cofactor evidence="1">
        <name>heme b</name>
        <dbReference type="ChEBI" id="CHEBI:60344"/>
    </cofactor>
</comment>
<sequence>MPRYSRVQRWLHWVIAALTLAALAAGVTLGNLGFEGMVDAVGLDATNLIFKYHKTLGILIFVAMAVRLVSRLHYGKPAYDPPLTGLERRLSAAAHGLLYAGLLVMPVLGWTATAASDFPVEFFNWRLPGLIGVDKPLGETLYALHGLVGNFLIALVALHIAAALRHAIIKRDGVLSRMI</sequence>
<keyword evidence="4" id="KW-1003">Cell membrane</keyword>
<dbReference type="EMBL" id="CP049056">
    <property type="protein sequence ID" value="QIE54793.1"/>
    <property type="molecule type" value="Genomic_DNA"/>
</dbReference>
<comment type="subcellular location">
    <subcellularLocation>
        <location evidence="2">Cell membrane</location>
        <topology evidence="2">Multi-pass membrane protein</topology>
    </subcellularLocation>
</comment>
<feature type="domain" description="Cytochrome b561 bacterial/Ni-hydrogenase" evidence="14">
    <location>
        <begin position="3"/>
        <end position="179"/>
    </location>
</feature>
<dbReference type="GO" id="GO:0009055">
    <property type="term" value="F:electron transfer activity"/>
    <property type="evidence" value="ECO:0007669"/>
    <property type="project" value="InterPro"/>
</dbReference>
<feature type="transmembrane region" description="Helical" evidence="13">
    <location>
        <begin position="90"/>
        <end position="112"/>
    </location>
</feature>
<dbReference type="Pfam" id="PF01292">
    <property type="entry name" value="Ni_hydr_CYTB"/>
    <property type="match status" value="1"/>
</dbReference>
<dbReference type="Proteomes" id="UP000503336">
    <property type="component" value="Chromosome"/>
</dbReference>
<dbReference type="SUPFAM" id="SSF81342">
    <property type="entry name" value="Transmembrane di-heme cytochromes"/>
    <property type="match status" value="1"/>
</dbReference>
<evidence type="ECO:0000259" key="14">
    <source>
        <dbReference type="Pfam" id="PF01292"/>
    </source>
</evidence>
<keyword evidence="7" id="KW-0479">Metal-binding</keyword>
<dbReference type="KEGG" id="hdh:G5B40_04645"/>
<evidence type="ECO:0000256" key="13">
    <source>
        <dbReference type="SAM" id="Phobius"/>
    </source>
</evidence>
<evidence type="ECO:0000256" key="8">
    <source>
        <dbReference type="ARBA" id="ARBA00022982"/>
    </source>
</evidence>
<dbReference type="GO" id="GO:0022904">
    <property type="term" value="P:respiratory electron transport chain"/>
    <property type="evidence" value="ECO:0007669"/>
    <property type="project" value="InterPro"/>
</dbReference>
<evidence type="ECO:0000256" key="10">
    <source>
        <dbReference type="ARBA" id="ARBA00023004"/>
    </source>
</evidence>
<reference evidence="15 16" key="1">
    <citation type="submission" date="2020-02" db="EMBL/GenBank/DDBJ databases">
        <title>complete genome sequence of Rhodobacteraceae bacterium.</title>
        <authorList>
            <person name="Park J."/>
            <person name="Kim Y.-S."/>
            <person name="Kim K.-H."/>
        </authorList>
    </citation>
    <scope>NUCLEOTIDE SEQUENCE [LARGE SCALE GENOMIC DNA]</scope>
    <source>
        <strain evidence="15 16">RR4-56</strain>
    </source>
</reference>
<keyword evidence="10" id="KW-0408">Iron</keyword>
<feature type="transmembrane region" description="Helical" evidence="13">
    <location>
        <begin position="48"/>
        <end position="69"/>
    </location>
</feature>
<proteinExistence type="inferred from homology"/>
<evidence type="ECO:0000256" key="7">
    <source>
        <dbReference type="ARBA" id="ARBA00022723"/>
    </source>
</evidence>
<keyword evidence="8" id="KW-0249">Electron transport</keyword>
<dbReference type="GO" id="GO:0005886">
    <property type="term" value="C:plasma membrane"/>
    <property type="evidence" value="ECO:0007669"/>
    <property type="project" value="UniProtKB-SubCell"/>
</dbReference>
<organism evidence="15 16">
    <name type="scientific">Pikeienuella piscinae</name>
    <dbReference type="NCBI Taxonomy" id="2748098"/>
    <lineage>
        <taxon>Bacteria</taxon>
        <taxon>Pseudomonadati</taxon>
        <taxon>Pseudomonadota</taxon>
        <taxon>Alphaproteobacteria</taxon>
        <taxon>Rhodobacterales</taxon>
        <taxon>Paracoccaceae</taxon>
        <taxon>Pikeienuella</taxon>
    </lineage>
</organism>
<dbReference type="InterPro" id="IPR052168">
    <property type="entry name" value="Cytochrome_b561_oxidase"/>
</dbReference>
<evidence type="ECO:0000256" key="9">
    <source>
        <dbReference type="ARBA" id="ARBA00022989"/>
    </source>
</evidence>
<evidence type="ECO:0000256" key="12">
    <source>
        <dbReference type="ARBA" id="ARBA00037975"/>
    </source>
</evidence>
<dbReference type="GO" id="GO:0046872">
    <property type="term" value="F:metal ion binding"/>
    <property type="evidence" value="ECO:0007669"/>
    <property type="project" value="UniProtKB-KW"/>
</dbReference>
<evidence type="ECO:0000256" key="5">
    <source>
        <dbReference type="ARBA" id="ARBA00022617"/>
    </source>
</evidence>
<evidence type="ECO:0000313" key="15">
    <source>
        <dbReference type="EMBL" id="QIE54793.1"/>
    </source>
</evidence>
<keyword evidence="9 13" id="KW-1133">Transmembrane helix</keyword>
<evidence type="ECO:0000256" key="4">
    <source>
        <dbReference type="ARBA" id="ARBA00022475"/>
    </source>
</evidence>
<feature type="transmembrane region" description="Helical" evidence="13">
    <location>
        <begin position="142"/>
        <end position="164"/>
    </location>
</feature>
<keyword evidence="6 13" id="KW-0812">Transmembrane</keyword>
<keyword evidence="5" id="KW-0349">Heme</keyword>
<keyword evidence="16" id="KW-1185">Reference proteome</keyword>
<dbReference type="RefSeq" id="WP_165095637.1">
    <property type="nucleotide sequence ID" value="NZ_CP049056.1"/>
</dbReference>
<evidence type="ECO:0000256" key="1">
    <source>
        <dbReference type="ARBA" id="ARBA00001970"/>
    </source>
</evidence>
<keyword evidence="3" id="KW-0813">Transport</keyword>
<dbReference type="PANTHER" id="PTHR30529:SF1">
    <property type="entry name" value="CYTOCHROME B561 HOMOLOG 2"/>
    <property type="match status" value="1"/>
</dbReference>
<evidence type="ECO:0000256" key="2">
    <source>
        <dbReference type="ARBA" id="ARBA00004651"/>
    </source>
</evidence>